<evidence type="ECO:0000313" key="2">
    <source>
        <dbReference type="Proteomes" id="UP000289340"/>
    </source>
</evidence>
<dbReference type="EMBL" id="QZWG01000010">
    <property type="protein sequence ID" value="RZB86107.1"/>
    <property type="molecule type" value="Genomic_DNA"/>
</dbReference>
<evidence type="ECO:0000313" key="1">
    <source>
        <dbReference type="EMBL" id="RZB86107.1"/>
    </source>
</evidence>
<dbReference type="Proteomes" id="UP000289340">
    <property type="component" value="Chromosome 10"/>
</dbReference>
<accession>A0A445IJ81</accession>
<comment type="caution">
    <text evidence="1">The sequence shown here is derived from an EMBL/GenBank/DDBJ whole genome shotgun (WGS) entry which is preliminary data.</text>
</comment>
<sequence length="99" mass="10911">MILTGKGPALGSLWVANLPLKVGLKLMLMYQLVLEDTLLLVEVFSGILKFAWHNNIKKLWIESDSAISVHLITSQGKNVMDVCQYSESSGANPSPQKLK</sequence>
<reference evidence="1 2" key="1">
    <citation type="submission" date="2018-09" db="EMBL/GenBank/DDBJ databases">
        <title>A high-quality reference genome of wild soybean provides a powerful tool to mine soybean genomes.</title>
        <authorList>
            <person name="Xie M."/>
            <person name="Chung C.Y.L."/>
            <person name="Li M.-W."/>
            <person name="Wong F.-L."/>
            <person name="Chan T.-F."/>
            <person name="Lam H.-M."/>
        </authorList>
    </citation>
    <scope>NUCLEOTIDE SEQUENCE [LARGE SCALE GENOMIC DNA]</scope>
    <source>
        <strain evidence="2">cv. W05</strain>
        <tissue evidence="1">Hypocotyl of etiolated seedlings</tissue>
    </source>
</reference>
<protein>
    <submittedName>
        <fullName evidence="1">Uncharacterized protein</fullName>
    </submittedName>
</protein>
<name>A0A445IJ81_GLYSO</name>
<proteinExistence type="predicted"/>
<keyword evidence="2" id="KW-1185">Reference proteome</keyword>
<organism evidence="1 2">
    <name type="scientific">Glycine soja</name>
    <name type="common">Wild soybean</name>
    <dbReference type="NCBI Taxonomy" id="3848"/>
    <lineage>
        <taxon>Eukaryota</taxon>
        <taxon>Viridiplantae</taxon>
        <taxon>Streptophyta</taxon>
        <taxon>Embryophyta</taxon>
        <taxon>Tracheophyta</taxon>
        <taxon>Spermatophyta</taxon>
        <taxon>Magnoliopsida</taxon>
        <taxon>eudicotyledons</taxon>
        <taxon>Gunneridae</taxon>
        <taxon>Pentapetalae</taxon>
        <taxon>rosids</taxon>
        <taxon>fabids</taxon>
        <taxon>Fabales</taxon>
        <taxon>Fabaceae</taxon>
        <taxon>Papilionoideae</taxon>
        <taxon>50 kb inversion clade</taxon>
        <taxon>NPAAA clade</taxon>
        <taxon>indigoferoid/millettioid clade</taxon>
        <taxon>Phaseoleae</taxon>
        <taxon>Glycine</taxon>
        <taxon>Glycine subgen. Soja</taxon>
    </lineage>
</organism>
<dbReference type="AlphaFoldDB" id="A0A445IJ81"/>
<gene>
    <name evidence="1" type="ORF">D0Y65_026253</name>
</gene>